<dbReference type="InterPro" id="IPR027417">
    <property type="entry name" value="P-loop_NTPase"/>
</dbReference>
<proteinExistence type="predicted"/>
<dbReference type="InterPro" id="IPR041685">
    <property type="entry name" value="AAA_GajA/Old/RecF-like"/>
</dbReference>
<gene>
    <name evidence="3" type="ORF">EGM181_03525</name>
</gene>
<evidence type="ECO:0000259" key="2">
    <source>
        <dbReference type="Pfam" id="PF20469"/>
    </source>
</evidence>
<name>A0AAE7SZQ1_ENTGA</name>
<dbReference type="CDD" id="cd01026">
    <property type="entry name" value="TOPRIM_OLD"/>
    <property type="match status" value="1"/>
</dbReference>
<feature type="domain" description="Endonuclease GajA/Old nuclease/RecF-like AAA" evidence="1">
    <location>
        <begin position="1"/>
        <end position="361"/>
    </location>
</feature>
<dbReference type="AlphaFoldDB" id="A0AAE7SZQ1"/>
<dbReference type="PANTHER" id="PTHR43581">
    <property type="entry name" value="ATP/GTP PHOSPHATASE"/>
    <property type="match status" value="1"/>
</dbReference>
<dbReference type="PANTHER" id="PTHR43581:SF4">
    <property type="entry name" value="ATP_GTP PHOSPHATASE"/>
    <property type="match status" value="1"/>
</dbReference>
<dbReference type="Gene3D" id="3.40.50.300">
    <property type="entry name" value="P-loop containing nucleotide triphosphate hydrolases"/>
    <property type="match status" value="1"/>
</dbReference>
<dbReference type="Pfam" id="PF20469">
    <property type="entry name" value="OLD-like_TOPRIM"/>
    <property type="match status" value="1"/>
</dbReference>
<reference evidence="3 4" key="1">
    <citation type="submission" date="2020-03" db="EMBL/GenBank/DDBJ databases">
        <title>Characterization of ganglioside-mimicking enterococci.</title>
        <authorList>
            <person name="Patry R.T."/>
            <person name="Nothaft H."/>
            <person name="Bridger R."/>
            <person name="Shajahan A."/>
            <person name="Huynh S."/>
            <person name="Sanchez S."/>
            <person name="Azadi P."/>
            <person name="Cooper K."/>
            <person name="Miller W.G."/>
            <person name="Parker C.T."/>
            <person name="Wells L."/>
            <person name="Szymanski C.M."/>
        </authorList>
    </citation>
    <scope>NUCLEOTIDE SEQUENCE [LARGE SCALE GENOMIC DNA]</scope>
    <source>
        <strain evidence="3 4">EGM181</strain>
    </source>
</reference>
<feature type="domain" description="OLD protein-like TOPRIM" evidence="2">
    <location>
        <begin position="411"/>
        <end position="474"/>
    </location>
</feature>
<sequence>MKLTQLKLENFRSFGPFAETIDFNSITGLIGHNSAGKTAILSAIRVLLGNLRLKQSDFHCVNEQSIEHIEMKIEARFDFFDSSESQEECGETSIPTFFETLTIQNEGENPYIRIVLDAKWTPSNSPEGDIDSSISFITSSDDDTKRVPMTAFFRSKIDVIYIPAIRNPYEQLNNAAGTILWRLLKQINWKESDKLDISQKIDSLDRAISDQDGISLIEETISAQWKIYHNDNRFSDAKIKFGSTDLNKILKKLEVEFSPGPHNRSYKIGDLGDGLQSLFYFSLIDAFLKTEEKGLKEISKNIDENDRTLNVSPPELTILLVEEPENHINPQLLGNALSNLRSISKNENSQVVFTSHNPSVVKRIDPEEIRHVRMESLFESSVVNKLVLPDKESDAYKYVKNAVIAYPELYFSSLIILGEGDSEEIIIPFFLKEKYPNLDSVGISVVPLGGRHVNHFWRLLNQLQIPYITLLDFDLERYGGGWSRIKYALKELIKIDPAVGEVEMKNSKTTIADIIDNLDKREDNNYKGWLNFLKESSIYYSYPLDVDFLMLENYKNDYIETLSSNEGPFVEIGGKRIKMQNISDEEKTTEEFKSKRDVSIRNTLKEHGGSGEGYSDTQKELMIWYDYFFLGRGKPVTHRLALNDITCDSTNTIPTVFQKMIIDVKEKLSGDSND</sequence>
<dbReference type="RefSeq" id="WP_002333943.1">
    <property type="nucleotide sequence ID" value="NZ_CP050485.1"/>
</dbReference>
<evidence type="ECO:0000313" key="4">
    <source>
        <dbReference type="Proteomes" id="UP000516696"/>
    </source>
</evidence>
<organism evidence="3 4">
    <name type="scientific">Enterococcus gallinarum</name>
    <dbReference type="NCBI Taxonomy" id="1353"/>
    <lineage>
        <taxon>Bacteria</taxon>
        <taxon>Bacillati</taxon>
        <taxon>Bacillota</taxon>
        <taxon>Bacilli</taxon>
        <taxon>Lactobacillales</taxon>
        <taxon>Enterococcaceae</taxon>
        <taxon>Enterococcus</taxon>
    </lineage>
</organism>
<evidence type="ECO:0000259" key="1">
    <source>
        <dbReference type="Pfam" id="PF13175"/>
    </source>
</evidence>
<dbReference type="Pfam" id="PF13175">
    <property type="entry name" value="AAA_15"/>
    <property type="match status" value="1"/>
</dbReference>
<dbReference type="SUPFAM" id="SSF52540">
    <property type="entry name" value="P-loop containing nucleoside triphosphate hydrolases"/>
    <property type="match status" value="1"/>
</dbReference>
<dbReference type="Proteomes" id="UP000516696">
    <property type="component" value="Chromosome"/>
</dbReference>
<evidence type="ECO:0000313" key="3">
    <source>
        <dbReference type="EMBL" id="QOG26391.1"/>
    </source>
</evidence>
<dbReference type="EMBL" id="CP050485">
    <property type="protein sequence ID" value="QOG26391.1"/>
    <property type="molecule type" value="Genomic_DNA"/>
</dbReference>
<dbReference type="InterPro" id="IPR034139">
    <property type="entry name" value="TOPRIM_OLD"/>
</dbReference>
<protein>
    <submittedName>
        <fullName evidence="3">AAA family ATPase</fullName>
    </submittedName>
</protein>
<dbReference type="InterPro" id="IPR051396">
    <property type="entry name" value="Bact_Antivir_Def_Nuclease"/>
</dbReference>
<accession>A0AAE7SZQ1</accession>